<accession>A0ABN8IJU2</accession>
<evidence type="ECO:0000313" key="1">
    <source>
        <dbReference type="EMBL" id="CAH2056907.1"/>
    </source>
</evidence>
<feature type="non-terminal residue" evidence="1">
    <location>
        <position position="1"/>
    </location>
</feature>
<sequence>MRASGDRMFTESHSGYFNKPSCIDALYFAADVFKHGRPELIRRGVLNSRENEVILHSRTPKRDGDRCNKKKSAFYFQIAAGTMSPRWHPAVSVVGQNFGL</sequence>
<dbReference type="Proteomes" id="UP000837857">
    <property type="component" value="Chromosome 24"/>
</dbReference>
<keyword evidence="2" id="KW-1185">Reference proteome</keyword>
<evidence type="ECO:0000313" key="2">
    <source>
        <dbReference type="Proteomes" id="UP000837857"/>
    </source>
</evidence>
<name>A0ABN8IJU2_9NEOP</name>
<organism evidence="1 2">
    <name type="scientific">Iphiclides podalirius</name>
    <name type="common">scarce swallowtail</name>
    <dbReference type="NCBI Taxonomy" id="110791"/>
    <lineage>
        <taxon>Eukaryota</taxon>
        <taxon>Metazoa</taxon>
        <taxon>Ecdysozoa</taxon>
        <taxon>Arthropoda</taxon>
        <taxon>Hexapoda</taxon>
        <taxon>Insecta</taxon>
        <taxon>Pterygota</taxon>
        <taxon>Neoptera</taxon>
        <taxon>Endopterygota</taxon>
        <taxon>Lepidoptera</taxon>
        <taxon>Glossata</taxon>
        <taxon>Ditrysia</taxon>
        <taxon>Papilionoidea</taxon>
        <taxon>Papilionidae</taxon>
        <taxon>Papilioninae</taxon>
        <taxon>Iphiclides</taxon>
    </lineage>
</organism>
<gene>
    <name evidence="1" type="ORF">IPOD504_LOCUS9849</name>
</gene>
<protein>
    <submittedName>
        <fullName evidence="1">Uncharacterized protein</fullName>
    </submittedName>
</protein>
<reference evidence="1" key="1">
    <citation type="submission" date="2022-03" db="EMBL/GenBank/DDBJ databases">
        <authorList>
            <person name="Martin H S."/>
        </authorList>
    </citation>
    <scope>NUCLEOTIDE SEQUENCE</scope>
</reference>
<dbReference type="EMBL" id="OW152836">
    <property type="protein sequence ID" value="CAH2056907.1"/>
    <property type="molecule type" value="Genomic_DNA"/>
</dbReference>
<proteinExistence type="predicted"/>